<proteinExistence type="predicted"/>
<accession>A0AAJ7U4R1</accession>
<sequence>MTANTATTAATTAVTAATVTAAVAPGANTVWGSAGGSNGSAGFYCQKMSCAGENCYQNKTFLQYNETCMSSNPMCWFLRSTEGTAVNYTSGCVSNNLNATWCTASGTASRCIVECCNTSLCLNFPAPPTTAATTTTTAVTTTSEPMSDRVCQMFTCSGADCFIKVIPAPQRCYKSQLYCELVSHMEHSQISFTAGCSSRCKGKVASCASQPECFQECCAGNASCLKLDGKLYDVSGGPRPGALGAPGHAATFLLVAAIARAML</sequence>
<reference evidence="2" key="1">
    <citation type="submission" date="2025-08" db="UniProtKB">
        <authorList>
            <consortium name="RefSeq"/>
        </authorList>
    </citation>
    <scope>IDENTIFICATION</scope>
    <source>
        <tissue evidence="2">Sperm</tissue>
    </source>
</reference>
<dbReference type="AlphaFoldDB" id="A0AAJ7U4R1"/>
<protein>
    <submittedName>
        <fullName evidence="2">Uncharacterized protein LOC116952973</fullName>
    </submittedName>
</protein>
<dbReference type="Proteomes" id="UP001318040">
    <property type="component" value="Chromosome 49"/>
</dbReference>
<evidence type="ECO:0000313" key="1">
    <source>
        <dbReference type="Proteomes" id="UP001318040"/>
    </source>
</evidence>
<keyword evidence="1" id="KW-1185">Reference proteome</keyword>
<name>A0AAJ7U4R1_PETMA</name>
<evidence type="ECO:0000313" key="2">
    <source>
        <dbReference type="RefSeq" id="XP_032828631.1"/>
    </source>
</evidence>
<dbReference type="RefSeq" id="XP_032828631.1">
    <property type="nucleotide sequence ID" value="XM_032972740.1"/>
</dbReference>
<dbReference type="KEGG" id="pmrn:116952973"/>
<gene>
    <name evidence="2" type="primary">LOC116952973</name>
</gene>
<organism evidence="1 2">
    <name type="scientific">Petromyzon marinus</name>
    <name type="common">Sea lamprey</name>
    <dbReference type="NCBI Taxonomy" id="7757"/>
    <lineage>
        <taxon>Eukaryota</taxon>
        <taxon>Metazoa</taxon>
        <taxon>Chordata</taxon>
        <taxon>Craniata</taxon>
        <taxon>Vertebrata</taxon>
        <taxon>Cyclostomata</taxon>
        <taxon>Hyperoartia</taxon>
        <taxon>Petromyzontiformes</taxon>
        <taxon>Petromyzontidae</taxon>
        <taxon>Petromyzon</taxon>
    </lineage>
</organism>